<proteinExistence type="predicted"/>
<dbReference type="OrthoDB" id="9794709at2"/>
<geneLocation type="plasmid" evidence="3 4">
    <name>pACIX903</name>
</geneLocation>
<keyword evidence="4" id="KW-1185">Reference proteome</keyword>
<evidence type="ECO:0000256" key="1">
    <source>
        <dbReference type="SAM" id="MobiDB-lite"/>
    </source>
</evidence>
<protein>
    <recommendedName>
        <fullName evidence="5">Integral membrane protein</fullName>
    </recommendedName>
</protein>
<organism evidence="4">
    <name type="scientific">Granulicella tundricola (strain ATCC BAA-1859 / DSM 23138 / MP5ACTX9)</name>
    <dbReference type="NCBI Taxonomy" id="1198114"/>
    <lineage>
        <taxon>Bacteria</taxon>
        <taxon>Pseudomonadati</taxon>
        <taxon>Acidobacteriota</taxon>
        <taxon>Terriglobia</taxon>
        <taxon>Terriglobales</taxon>
        <taxon>Acidobacteriaceae</taxon>
        <taxon>Granulicella</taxon>
    </lineage>
</organism>
<feature type="region of interest" description="Disordered" evidence="1">
    <location>
        <begin position="1"/>
        <end position="20"/>
    </location>
</feature>
<sequence>MNEGVQVLNERTTGQRPPSFVQSMRSANVPRVDARYWSAITVASIFGCNLGDCLSFYAHWNHWIGLAPLAAIFALLLLGERRSTRTTQAWYWTVVIVLRAAATNLADLATHTFEWPYVRVIIGLIVLQMLVVWLVVPRPILPRGSSTGRPSTTGAYWFSLLTAGTLGTAIGDWSAEALHLGTGYATLALGAIFAMVLLIGRESRWTTKLAFWSAIVAVRAAGTTAGDWMAFREEPGLSNGLNLGLPFSTSLNCALYVGLLVLWRPHRGRNSDSL</sequence>
<feature type="compositionally biased region" description="Polar residues" evidence="1">
    <location>
        <begin position="9"/>
        <end position="20"/>
    </location>
</feature>
<feature type="transmembrane region" description="Helical" evidence="2">
    <location>
        <begin position="181"/>
        <end position="199"/>
    </location>
</feature>
<reference evidence="4" key="1">
    <citation type="submission" date="2011-01" db="EMBL/GenBank/DDBJ databases">
        <title>Complete sequence of plasmid3 of Acidobacterium sp. MP5ACTX9.</title>
        <authorList>
            <consortium name="US DOE Joint Genome Institute"/>
            <person name="Lucas S."/>
            <person name="Copeland A."/>
            <person name="Lapidus A."/>
            <person name="Cheng J.-F."/>
            <person name="Goodwin L."/>
            <person name="Pitluck S."/>
            <person name="Teshima H."/>
            <person name="Detter J.C."/>
            <person name="Han C."/>
            <person name="Tapia R."/>
            <person name="Land M."/>
            <person name="Hauser L."/>
            <person name="Kyrpides N."/>
            <person name="Ivanova N."/>
            <person name="Ovchinnikova G."/>
            <person name="Pagani I."/>
            <person name="Rawat S.R."/>
            <person name="Mannisto M."/>
            <person name="Haggblom M.M."/>
            <person name="Woyke T."/>
        </authorList>
    </citation>
    <scope>NUCLEOTIDE SEQUENCE [LARGE SCALE GENOMIC DNA]</scope>
    <source>
        <strain evidence="4">MP5ACTX9</strain>
        <plasmid evidence="4">Plasmid pACIX903</plasmid>
    </source>
</reference>
<gene>
    <name evidence="3" type="ordered locus">AciX9_4483</name>
</gene>
<dbReference type="InterPro" id="IPR007136">
    <property type="entry name" value="DUF347"/>
</dbReference>
<keyword evidence="2" id="KW-1133">Transmembrane helix</keyword>
<evidence type="ECO:0000313" key="3">
    <source>
        <dbReference type="EMBL" id="ADW71429.1"/>
    </source>
</evidence>
<evidence type="ECO:0000313" key="4">
    <source>
        <dbReference type="Proteomes" id="UP000000343"/>
    </source>
</evidence>
<keyword evidence="2" id="KW-0472">Membrane</keyword>
<evidence type="ECO:0000256" key="2">
    <source>
        <dbReference type="SAM" id="Phobius"/>
    </source>
</evidence>
<dbReference type="EMBL" id="CP002483">
    <property type="protein sequence ID" value="ADW71429.1"/>
    <property type="molecule type" value="Genomic_DNA"/>
</dbReference>
<name>E8X7J5_GRATM</name>
<feature type="transmembrane region" description="Helical" evidence="2">
    <location>
        <begin position="60"/>
        <end position="78"/>
    </location>
</feature>
<feature type="transmembrane region" description="Helical" evidence="2">
    <location>
        <begin position="90"/>
        <end position="110"/>
    </location>
</feature>
<dbReference type="KEGG" id="acm:AciX9_4483"/>
<evidence type="ECO:0008006" key="5">
    <source>
        <dbReference type="Google" id="ProtNLM"/>
    </source>
</evidence>
<keyword evidence="2" id="KW-0812">Transmembrane</keyword>
<dbReference type="HOGENOM" id="CLU_1014758_0_0_0"/>
<dbReference type="Pfam" id="PF03988">
    <property type="entry name" value="DUF347"/>
    <property type="match status" value="2"/>
</dbReference>
<feature type="transmembrane region" description="Helical" evidence="2">
    <location>
        <begin position="243"/>
        <end position="263"/>
    </location>
</feature>
<feature type="transmembrane region" description="Helical" evidence="2">
    <location>
        <begin position="116"/>
        <end position="136"/>
    </location>
</feature>
<keyword evidence="3" id="KW-0614">Plasmid</keyword>
<feature type="transmembrane region" description="Helical" evidence="2">
    <location>
        <begin position="156"/>
        <end position="175"/>
    </location>
</feature>
<dbReference type="AlphaFoldDB" id="E8X7J5"/>
<feature type="transmembrane region" description="Helical" evidence="2">
    <location>
        <begin position="211"/>
        <end position="231"/>
    </location>
</feature>
<dbReference type="Proteomes" id="UP000000343">
    <property type="component" value="Plasmid pACIX903"/>
</dbReference>
<accession>E8X7J5</accession>